<protein>
    <submittedName>
        <fullName evidence="2">Lytic transglycosylase domain-containing protein</fullName>
    </submittedName>
</protein>
<name>A0ABW7F6H8_9BURK</name>
<accession>A0ABW7F6H8</accession>
<proteinExistence type="predicted"/>
<comment type="caution">
    <text evidence="2">The sequence shown here is derived from an EMBL/GenBank/DDBJ whole genome shotgun (WGS) entry which is preliminary data.</text>
</comment>
<organism evidence="2 3">
    <name type="scientific">Pelomonas parva</name>
    <dbReference type="NCBI Taxonomy" id="3299032"/>
    <lineage>
        <taxon>Bacteria</taxon>
        <taxon>Pseudomonadati</taxon>
        <taxon>Pseudomonadota</taxon>
        <taxon>Betaproteobacteria</taxon>
        <taxon>Burkholderiales</taxon>
        <taxon>Sphaerotilaceae</taxon>
        <taxon>Roseateles</taxon>
    </lineage>
</organism>
<dbReference type="InterPro" id="IPR008258">
    <property type="entry name" value="Transglycosylase_SLT_dom_1"/>
</dbReference>
<feature type="domain" description="Transglycosylase SLT" evidence="1">
    <location>
        <begin position="12"/>
        <end position="141"/>
    </location>
</feature>
<dbReference type="Pfam" id="PF01464">
    <property type="entry name" value="SLT"/>
    <property type="match status" value="1"/>
</dbReference>
<gene>
    <name evidence="2" type="ORF">ACG00Y_19320</name>
</gene>
<evidence type="ECO:0000313" key="3">
    <source>
        <dbReference type="Proteomes" id="UP001606210"/>
    </source>
</evidence>
<sequence length="167" mass="17789">MEATALTSLALACAPAIHTGTATALVYVESSLNPWAIGVVGGQLNRQPRSKAEALATARALQTAGWNFSVGLGQINVRNFARLHLTLESAFDPCTNLAAMQEILADCFDRAGAPGNRSRQSALRRALSCYYSGNFATGFEHGYVQRVVRAATGMKQPIPPALPKEKT</sequence>
<reference evidence="2 3" key="1">
    <citation type="submission" date="2024-08" db="EMBL/GenBank/DDBJ databases">
        <authorList>
            <person name="Lu H."/>
        </authorList>
    </citation>
    <scope>NUCLEOTIDE SEQUENCE [LARGE SCALE GENOMIC DNA]</scope>
    <source>
        <strain evidence="2 3">LYH14W</strain>
    </source>
</reference>
<dbReference type="InterPro" id="IPR023346">
    <property type="entry name" value="Lysozyme-like_dom_sf"/>
</dbReference>
<evidence type="ECO:0000313" key="2">
    <source>
        <dbReference type="EMBL" id="MFG6432080.1"/>
    </source>
</evidence>
<dbReference type="RefSeq" id="WP_394481659.1">
    <property type="nucleotide sequence ID" value="NZ_JBIGHV010000007.1"/>
</dbReference>
<dbReference type="Proteomes" id="UP001606210">
    <property type="component" value="Unassembled WGS sequence"/>
</dbReference>
<keyword evidence="3" id="KW-1185">Reference proteome</keyword>
<evidence type="ECO:0000259" key="1">
    <source>
        <dbReference type="Pfam" id="PF01464"/>
    </source>
</evidence>
<dbReference type="EMBL" id="JBIGHV010000007">
    <property type="protein sequence ID" value="MFG6432080.1"/>
    <property type="molecule type" value="Genomic_DNA"/>
</dbReference>
<dbReference type="CDD" id="cd16892">
    <property type="entry name" value="LT_VirB1-like"/>
    <property type="match status" value="1"/>
</dbReference>
<dbReference type="SUPFAM" id="SSF53955">
    <property type="entry name" value="Lysozyme-like"/>
    <property type="match status" value="1"/>
</dbReference>
<dbReference type="Gene3D" id="1.10.530.10">
    <property type="match status" value="1"/>
</dbReference>